<name>A0AAW1YPX2_RUBAR</name>
<gene>
    <name evidence="1" type="ORF">M0R45_006077</name>
</gene>
<dbReference type="Proteomes" id="UP001457282">
    <property type="component" value="Unassembled WGS sequence"/>
</dbReference>
<keyword evidence="2" id="KW-1185">Reference proteome</keyword>
<evidence type="ECO:0000313" key="2">
    <source>
        <dbReference type="Proteomes" id="UP001457282"/>
    </source>
</evidence>
<comment type="caution">
    <text evidence="1">The sequence shown here is derived from an EMBL/GenBank/DDBJ whole genome shotgun (WGS) entry which is preliminary data.</text>
</comment>
<protein>
    <submittedName>
        <fullName evidence="1">Uncharacterized protein</fullName>
    </submittedName>
</protein>
<dbReference type="EMBL" id="JBEDUW010000001">
    <property type="protein sequence ID" value="KAK9950593.1"/>
    <property type="molecule type" value="Genomic_DNA"/>
</dbReference>
<dbReference type="AlphaFoldDB" id="A0AAW1YPX2"/>
<proteinExistence type="predicted"/>
<evidence type="ECO:0000313" key="1">
    <source>
        <dbReference type="EMBL" id="KAK9950593.1"/>
    </source>
</evidence>
<reference evidence="1 2" key="1">
    <citation type="journal article" date="2023" name="G3 (Bethesda)">
        <title>A chromosome-length genome assembly and annotation of blackberry (Rubus argutus, cv. 'Hillquist').</title>
        <authorList>
            <person name="Bruna T."/>
            <person name="Aryal R."/>
            <person name="Dudchenko O."/>
            <person name="Sargent D.J."/>
            <person name="Mead D."/>
            <person name="Buti M."/>
            <person name="Cavallini A."/>
            <person name="Hytonen T."/>
            <person name="Andres J."/>
            <person name="Pham M."/>
            <person name="Weisz D."/>
            <person name="Mascagni F."/>
            <person name="Usai G."/>
            <person name="Natali L."/>
            <person name="Bassil N."/>
            <person name="Fernandez G.E."/>
            <person name="Lomsadze A."/>
            <person name="Armour M."/>
            <person name="Olukolu B."/>
            <person name="Poorten T."/>
            <person name="Britton C."/>
            <person name="Davik J."/>
            <person name="Ashrafi H."/>
            <person name="Aiden E.L."/>
            <person name="Borodovsky M."/>
            <person name="Worthington M."/>
        </authorList>
    </citation>
    <scope>NUCLEOTIDE SEQUENCE [LARGE SCALE GENOMIC DNA]</scope>
    <source>
        <strain evidence="1">PI 553951</strain>
    </source>
</reference>
<accession>A0AAW1YPX2</accession>
<organism evidence="1 2">
    <name type="scientific">Rubus argutus</name>
    <name type="common">Southern blackberry</name>
    <dbReference type="NCBI Taxonomy" id="59490"/>
    <lineage>
        <taxon>Eukaryota</taxon>
        <taxon>Viridiplantae</taxon>
        <taxon>Streptophyta</taxon>
        <taxon>Embryophyta</taxon>
        <taxon>Tracheophyta</taxon>
        <taxon>Spermatophyta</taxon>
        <taxon>Magnoliopsida</taxon>
        <taxon>eudicotyledons</taxon>
        <taxon>Gunneridae</taxon>
        <taxon>Pentapetalae</taxon>
        <taxon>rosids</taxon>
        <taxon>fabids</taxon>
        <taxon>Rosales</taxon>
        <taxon>Rosaceae</taxon>
        <taxon>Rosoideae</taxon>
        <taxon>Rosoideae incertae sedis</taxon>
        <taxon>Rubus</taxon>
    </lineage>
</organism>
<sequence length="70" mass="7579">MASLRLHRSLCCRSPVSADPSPHHHQLQSAASLPAVIPKACRSLDKAMALFEEFSSLNNKEDKAATVIPP</sequence>